<dbReference type="AlphaFoldDB" id="A0A821G0Q9"/>
<feature type="non-terminal residue" evidence="2">
    <location>
        <position position="1"/>
    </location>
</feature>
<evidence type="ECO:0000313" key="2">
    <source>
        <dbReference type="EMBL" id="CAF4655923.1"/>
    </source>
</evidence>
<feature type="non-terminal residue" evidence="2">
    <location>
        <position position="218"/>
    </location>
</feature>
<accession>A0A821G0Q9</accession>
<organism evidence="2 3">
    <name type="scientific">Rotaria socialis</name>
    <dbReference type="NCBI Taxonomy" id="392032"/>
    <lineage>
        <taxon>Eukaryota</taxon>
        <taxon>Metazoa</taxon>
        <taxon>Spiralia</taxon>
        <taxon>Gnathifera</taxon>
        <taxon>Rotifera</taxon>
        <taxon>Eurotatoria</taxon>
        <taxon>Bdelloidea</taxon>
        <taxon>Philodinida</taxon>
        <taxon>Philodinidae</taxon>
        <taxon>Rotaria</taxon>
    </lineage>
</organism>
<proteinExistence type="predicted"/>
<gene>
    <name evidence="2" type="ORF">UJA718_LOCUS33980</name>
</gene>
<protein>
    <submittedName>
        <fullName evidence="2">Uncharacterized protein</fullName>
    </submittedName>
</protein>
<dbReference type="EMBL" id="CAJOBP010030387">
    <property type="protein sequence ID" value="CAF4655923.1"/>
    <property type="molecule type" value="Genomic_DNA"/>
</dbReference>
<comment type="caution">
    <text evidence="2">The sequence shown here is derived from an EMBL/GenBank/DDBJ whole genome shotgun (WGS) entry which is preliminary data.</text>
</comment>
<sequence>SYFKKHKTSTMSEKTSIPNSNQPPPHHTPATTATGAQSPTLVALAATQLLSPSTSAATEPVTPPANSIIIPITTATIPSPLPAASTNTSTAPLPFLSTPTTASTNSLVSPTAPATSITSDDSNLFSHTYECAKNNYSWHKVTAALEVHPEWLTKIPQGRRWTILHQIVYFGNIAHLNQALAYQILHDDFRLLCKTSDDKTVREVATERAHVNPQMLRR</sequence>
<keyword evidence="3" id="KW-1185">Reference proteome</keyword>
<name>A0A821G0Q9_9BILA</name>
<feature type="compositionally biased region" description="Polar residues" evidence="1">
    <location>
        <begin position="9"/>
        <end position="20"/>
    </location>
</feature>
<feature type="region of interest" description="Disordered" evidence="1">
    <location>
        <begin position="1"/>
        <end position="34"/>
    </location>
</feature>
<dbReference type="Proteomes" id="UP000663873">
    <property type="component" value="Unassembled WGS sequence"/>
</dbReference>
<evidence type="ECO:0000313" key="3">
    <source>
        <dbReference type="Proteomes" id="UP000663873"/>
    </source>
</evidence>
<reference evidence="2" key="1">
    <citation type="submission" date="2021-02" db="EMBL/GenBank/DDBJ databases">
        <authorList>
            <person name="Nowell W R."/>
        </authorList>
    </citation>
    <scope>NUCLEOTIDE SEQUENCE</scope>
</reference>
<evidence type="ECO:0000256" key="1">
    <source>
        <dbReference type="SAM" id="MobiDB-lite"/>
    </source>
</evidence>